<sequence>MKRTGEIVLGVISAIFSLISIILISLLVIGASTTLKDEGFNAAFESQILTNPAIEPQDIEYFTQNPDVVLNMLNTIGWVLVTAIIISLVLNIIGIVSIAKNKKPRLAGIMFILAGVLAGVISLTSILLYVAAILCFVRKPPVEYTEQDGYYSVNEPL</sequence>
<evidence type="ECO:0000313" key="4">
    <source>
        <dbReference type="Proteomes" id="UP000325517"/>
    </source>
</evidence>
<evidence type="ECO:0000256" key="1">
    <source>
        <dbReference type="SAM" id="Phobius"/>
    </source>
</evidence>
<organism evidence="3 4">
    <name type="scientific">Psychrobacillus glaciei</name>
    <dbReference type="NCBI Taxonomy" id="2283160"/>
    <lineage>
        <taxon>Bacteria</taxon>
        <taxon>Bacillati</taxon>
        <taxon>Bacillota</taxon>
        <taxon>Bacilli</taxon>
        <taxon>Bacillales</taxon>
        <taxon>Bacillaceae</taxon>
        <taxon>Psychrobacillus</taxon>
    </lineage>
</organism>
<protein>
    <submittedName>
        <fullName evidence="3">DUF4064 domain-containing protein</fullName>
    </submittedName>
</protein>
<dbReference type="Proteomes" id="UP000325517">
    <property type="component" value="Chromosome"/>
</dbReference>
<dbReference type="EMBL" id="CP031223">
    <property type="protein sequence ID" value="QFG00533.1"/>
    <property type="molecule type" value="Genomic_DNA"/>
</dbReference>
<evidence type="ECO:0000259" key="2">
    <source>
        <dbReference type="Pfam" id="PF13273"/>
    </source>
</evidence>
<gene>
    <name evidence="3" type="ORF">PB01_18030</name>
</gene>
<name>A0A5J6SSV2_9BACI</name>
<dbReference type="Pfam" id="PF13273">
    <property type="entry name" value="DUF4064"/>
    <property type="match status" value="1"/>
</dbReference>
<dbReference type="RefSeq" id="WP_151701413.1">
    <property type="nucleotide sequence ID" value="NZ_CP031223.1"/>
</dbReference>
<dbReference type="InterPro" id="IPR025273">
    <property type="entry name" value="DUF4064"/>
</dbReference>
<keyword evidence="1" id="KW-1133">Transmembrane helix</keyword>
<dbReference type="KEGG" id="psyo:PB01_18030"/>
<accession>A0A5J6SSV2</accession>
<feature type="transmembrane region" description="Helical" evidence="1">
    <location>
        <begin position="111"/>
        <end position="134"/>
    </location>
</feature>
<proteinExistence type="predicted"/>
<dbReference type="AlphaFoldDB" id="A0A5J6SSV2"/>
<feature type="transmembrane region" description="Helical" evidence="1">
    <location>
        <begin position="76"/>
        <end position="99"/>
    </location>
</feature>
<keyword evidence="1" id="KW-0472">Membrane</keyword>
<reference evidence="3 4" key="1">
    <citation type="submission" date="2018-07" db="EMBL/GenBank/DDBJ databases">
        <title>Complete genome sequence of Psychrobacillus sp. PB01, isolated from iceberg, and comparative genome analysis of Psychrobacillus strains.</title>
        <authorList>
            <person name="Lee P.C."/>
        </authorList>
    </citation>
    <scope>NUCLEOTIDE SEQUENCE [LARGE SCALE GENOMIC DNA]</scope>
    <source>
        <strain evidence="3 4">PB01</strain>
    </source>
</reference>
<feature type="transmembrane region" description="Helical" evidence="1">
    <location>
        <begin position="7"/>
        <end position="31"/>
    </location>
</feature>
<feature type="domain" description="DUF4064" evidence="2">
    <location>
        <begin position="2"/>
        <end position="119"/>
    </location>
</feature>
<dbReference type="OrthoDB" id="2357232at2"/>
<keyword evidence="1" id="KW-0812">Transmembrane</keyword>
<keyword evidence="4" id="KW-1185">Reference proteome</keyword>
<evidence type="ECO:0000313" key="3">
    <source>
        <dbReference type="EMBL" id="QFG00533.1"/>
    </source>
</evidence>